<dbReference type="Pfam" id="PF01370">
    <property type="entry name" value="Epimerase"/>
    <property type="match status" value="1"/>
</dbReference>
<sequence>MTPPRVVVTGGTGFIGSATLREIARLREGGDGNPPVVRAVGRRPPGGAAARVDEWAPADLADPDTLRGVCEGADVLLHLAVALGPDRERCDAVNVRGTAALMEEAARAGVRRVVHLSTAAVYGRGPHRGIAVNEVEPAPVSAVSRSRLAGERYALAAGATVLRPGLVVGPGDRWVVPALAEGIAAVPALWDGGRALLSLVYVDDLARLIVACGLAAGPAAGAVLHAGHPDPVRCADLLACLARHGVLPEVGEELPWAECVRALRASGSAVSERQLSLVALDHWYDSGACWRTAGCDPGPGPLARLGEAAGWYRSYMAAGTG</sequence>
<dbReference type="InterPro" id="IPR001509">
    <property type="entry name" value="Epimerase_deHydtase"/>
</dbReference>
<protein>
    <recommendedName>
        <fullName evidence="1">NAD-dependent epimerase/dehydratase domain-containing protein</fullName>
    </recommendedName>
</protein>
<evidence type="ECO:0000259" key="1">
    <source>
        <dbReference type="Pfam" id="PF01370"/>
    </source>
</evidence>
<gene>
    <name evidence="2" type="ORF">GCM10010420_42810</name>
</gene>
<dbReference type="Proteomes" id="UP001500058">
    <property type="component" value="Unassembled WGS sequence"/>
</dbReference>
<dbReference type="PANTHER" id="PTHR43245">
    <property type="entry name" value="BIFUNCTIONAL POLYMYXIN RESISTANCE PROTEIN ARNA"/>
    <property type="match status" value="1"/>
</dbReference>
<reference evidence="3" key="1">
    <citation type="journal article" date="2019" name="Int. J. Syst. Evol. Microbiol.">
        <title>The Global Catalogue of Microorganisms (GCM) 10K type strain sequencing project: providing services to taxonomists for standard genome sequencing and annotation.</title>
        <authorList>
            <consortium name="The Broad Institute Genomics Platform"/>
            <consortium name="The Broad Institute Genome Sequencing Center for Infectious Disease"/>
            <person name="Wu L."/>
            <person name="Ma J."/>
        </authorList>
    </citation>
    <scope>NUCLEOTIDE SEQUENCE [LARGE SCALE GENOMIC DNA]</scope>
    <source>
        <strain evidence="3">JCM 6921</strain>
    </source>
</reference>
<feature type="domain" description="NAD-dependent epimerase/dehydratase" evidence="1">
    <location>
        <begin position="6"/>
        <end position="211"/>
    </location>
</feature>
<evidence type="ECO:0000313" key="2">
    <source>
        <dbReference type="EMBL" id="GAA2409691.1"/>
    </source>
</evidence>
<dbReference type="InterPro" id="IPR050177">
    <property type="entry name" value="Lipid_A_modif_metabolic_enz"/>
</dbReference>
<accession>A0ABP5VTW6</accession>
<dbReference type="SUPFAM" id="SSF51735">
    <property type="entry name" value="NAD(P)-binding Rossmann-fold domains"/>
    <property type="match status" value="1"/>
</dbReference>
<dbReference type="Gene3D" id="3.40.50.720">
    <property type="entry name" value="NAD(P)-binding Rossmann-like Domain"/>
    <property type="match status" value="1"/>
</dbReference>
<keyword evidence="3" id="KW-1185">Reference proteome</keyword>
<dbReference type="EMBL" id="BAAATJ010000022">
    <property type="protein sequence ID" value="GAA2409691.1"/>
    <property type="molecule type" value="Genomic_DNA"/>
</dbReference>
<comment type="caution">
    <text evidence="2">The sequence shown here is derived from an EMBL/GenBank/DDBJ whole genome shotgun (WGS) entry which is preliminary data.</text>
</comment>
<proteinExistence type="predicted"/>
<dbReference type="InterPro" id="IPR036291">
    <property type="entry name" value="NAD(P)-bd_dom_sf"/>
</dbReference>
<dbReference type="RefSeq" id="WP_344632715.1">
    <property type="nucleotide sequence ID" value="NZ_BAAATJ010000022.1"/>
</dbReference>
<organism evidence="2 3">
    <name type="scientific">Streptomyces glaucosporus</name>
    <dbReference type="NCBI Taxonomy" id="284044"/>
    <lineage>
        <taxon>Bacteria</taxon>
        <taxon>Bacillati</taxon>
        <taxon>Actinomycetota</taxon>
        <taxon>Actinomycetes</taxon>
        <taxon>Kitasatosporales</taxon>
        <taxon>Streptomycetaceae</taxon>
        <taxon>Streptomyces</taxon>
    </lineage>
</organism>
<dbReference type="PANTHER" id="PTHR43245:SF51">
    <property type="entry name" value="SHORT CHAIN DEHYDROGENASE_REDUCTASE FAMILY 42E, MEMBER 2"/>
    <property type="match status" value="1"/>
</dbReference>
<name>A0ABP5VTW6_9ACTN</name>
<evidence type="ECO:0000313" key="3">
    <source>
        <dbReference type="Proteomes" id="UP001500058"/>
    </source>
</evidence>